<dbReference type="PATRIC" id="fig|765912.4.peg.3438"/>
<dbReference type="HOGENOM" id="CLU_888185_0_0_6"/>
<dbReference type="AlphaFoldDB" id="L0H3K0"/>
<proteinExistence type="predicted"/>
<evidence type="ECO:0000313" key="2">
    <source>
        <dbReference type="Proteomes" id="UP000010816"/>
    </source>
</evidence>
<dbReference type="Proteomes" id="UP000010816">
    <property type="component" value="Chromosome"/>
</dbReference>
<dbReference type="GO" id="GO:0016874">
    <property type="term" value="F:ligase activity"/>
    <property type="evidence" value="ECO:0007669"/>
    <property type="project" value="UniProtKB-KW"/>
</dbReference>
<dbReference type="Pfam" id="PF12224">
    <property type="entry name" value="Amidoligase_2"/>
    <property type="match status" value="1"/>
</dbReference>
<keyword evidence="1" id="KW-0436">Ligase</keyword>
<dbReference type="EMBL" id="CP003051">
    <property type="protein sequence ID" value="AGA92169.1"/>
    <property type="molecule type" value="Genomic_DNA"/>
</dbReference>
<dbReference type="STRING" id="765912.Thimo_3506"/>
<dbReference type="OrthoDB" id="5597599at2"/>
<reference evidence="1 2" key="1">
    <citation type="submission" date="2011-09" db="EMBL/GenBank/DDBJ databases">
        <title>Complete sequence of chromosome of Thioflavicoccus mobilis 8321.</title>
        <authorList>
            <consortium name="US DOE Joint Genome Institute"/>
            <person name="Lucas S."/>
            <person name="Han J."/>
            <person name="Lapidus A."/>
            <person name="Cheng J.-F."/>
            <person name="Goodwin L."/>
            <person name="Pitluck S."/>
            <person name="Peters L."/>
            <person name="Ovchinnikova G."/>
            <person name="Lu M."/>
            <person name="Detter J.C."/>
            <person name="Han C."/>
            <person name="Tapia R."/>
            <person name="Land M."/>
            <person name="Hauser L."/>
            <person name="Kyrpides N."/>
            <person name="Ivanova N."/>
            <person name="Pagani I."/>
            <person name="Vogl K."/>
            <person name="Liu Z."/>
            <person name="Imhoff J."/>
            <person name="Thiel V."/>
            <person name="Frigaard N.-U."/>
            <person name="Bryant D."/>
            <person name="Woyke T."/>
        </authorList>
    </citation>
    <scope>NUCLEOTIDE SEQUENCE [LARGE SCALE GENOMIC DNA]</scope>
    <source>
        <strain evidence="1 2">8321</strain>
    </source>
</reference>
<dbReference type="InterPro" id="IPR022025">
    <property type="entry name" value="Amidoligase_2"/>
</dbReference>
<keyword evidence="2" id="KW-1185">Reference proteome</keyword>
<sequence>MPNERQDIPLPPMLRTSTGEARRIGVEIELGGLELEAVVAIVVDFLGGTVEERGRYEQAVLGDSAGPWQVEIDFALLKELGRRERDPDNALAGFEEAGEDLVRAASSWLVPIEIVSPPLPFARLAEVDALIERLRRAGAQGTAGSLVNAFGLQINPEVPATDADTLRHYLQAFLCLFDWLQHRAQIDLARRLTSFVAPFPKPYVQRVLQPDYRPDLAGLIDDYLADNPTRNRALDLLPLFLHLDPERVRRVVDDTRVKARPTLHYRLPNSEVDRPGWGVRPVWEDWLQVEHLVADPARLAEVCRAYADFLDRPLGGLIDDWASEVRTWLKAPDDL</sequence>
<organism evidence="1 2">
    <name type="scientific">Thioflavicoccus mobilis 8321</name>
    <dbReference type="NCBI Taxonomy" id="765912"/>
    <lineage>
        <taxon>Bacteria</taxon>
        <taxon>Pseudomonadati</taxon>
        <taxon>Pseudomonadota</taxon>
        <taxon>Gammaproteobacteria</taxon>
        <taxon>Chromatiales</taxon>
        <taxon>Chromatiaceae</taxon>
        <taxon>Thioflavicoccus</taxon>
    </lineage>
</organism>
<evidence type="ECO:0000313" key="1">
    <source>
        <dbReference type="EMBL" id="AGA92169.1"/>
    </source>
</evidence>
<dbReference type="eggNOG" id="ENOG502Z8DX">
    <property type="taxonomic scope" value="Bacteria"/>
</dbReference>
<gene>
    <name evidence="1" type="ORF">Thimo_3506</name>
</gene>
<name>L0H3K0_9GAMM</name>
<protein>
    <submittedName>
        <fullName evidence="1">Putative amidoligase enzyme</fullName>
    </submittedName>
</protein>
<dbReference type="KEGG" id="tmb:Thimo_3506"/>
<accession>L0H3K0</accession>